<protein>
    <submittedName>
        <fullName evidence="3">DegV family protein</fullName>
    </submittedName>
</protein>
<dbReference type="Proteomes" id="UP000652847">
    <property type="component" value="Unassembled WGS sequence"/>
</dbReference>
<dbReference type="InterPro" id="IPR003797">
    <property type="entry name" value="DegV"/>
</dbReference>
<reference evidence="3 4" key="1">
    <citation type="submission" date="2020-08" db="EMBL/GenBank/DDBJ databases">
        <title>Genome public.</title>
        <authorList>
            <person name="Liu C."/>
            <person name="Sun Q."/>
        </authorList>
    </citation>
    <scope>NUCLEOTIDE SEQUENCE [LARGE SCALE GENOMIC DNA]</scope>
    <source>
        <strain evidence="3 4">BX17</strain>
    </source>
</reference>
<organism evidence="3 4">
    <name type="scientific">Blautia segnis</name>
    <dbReference type="NCBI Taxonomy" id="2763030"/>
    <lineage>
        <taxon>Bacteria</taxon>
        <taxon>Bacillati</taxon>
        <taxon>Bacillota</taxon>
        <taxon>Clostridia</taxon>
        <taxon>Lachnospirales</taxon>
        <taxon>Lachnospiraceae</taxon>
        <taxon>Blautia</taxon>
    </lineage>
</organism>
<evidence type="ECO:0000313" key="4">
    <source>
        <dbReference type="Proteomes" id="UP000652847"/>
    </source>
</evidence>
<accession>A0A8I0AEW6</accession>
<name>A0A8I0AEW6_9FIRM</name>
<dbReference type="Pfam" id="PF02645">
    <property type="entry name" value="DegV"/>
    <property type="match status" value="1"/>
</dbReference>
<dbReference type="Gene3D" id="3.40.50.10440">
    <property type="entry name" value="Dihydroxyacetone kinase, domain 1"/>
    <property type="match status" value="1"/>
</dbReference>
<dbReference type="Gene3D" id="3.30.1180.10">
    <property type="match status" value="1"/>
</dbReference>
<dbReference type="Gene3D" id="2.20.28.50">
    <property type="entry name" value="degv family protein"/>
    <property type="match status" value="1"/>
</dbReference>
<dbReference type="EMBL" id="JACOOT010000036">
    <property type="protein sequence ID" value="MBC5652466.1"/>
    <property type="molecule type" value="Genomic_DNA"/>
</dbReference>
<comment type="function">
    <text evidence="1">May bind long-chain fatty acids, such as palmitate, and may play a role in lipid transport or fatty acid metabolism.</text>
</comment>
<dbReference type="PROSITE" id="PS51482">
    <property type="entry name" value="DEGV"/>
    <property type="match status" value="1"/>
</dbReference>
<dbReference type="NCBIfam" id="TIGR00762">
    <property type="entry name" value="DegV"/>
    <property type="match status" value="1"/>
</dbReference>
<gene>
    <name evidence="3" type="ORF">H8S54_15470</name>
</gene>
<dbReference type="PANTHER" id="PTHR33434:SF3">
    <property type="entry name" value="DEGV DOMAIN-CONTAINING PROTEIN YITS"/>
    <property type="match status" value="1"/>
</dbReference>
<comment type="caution">
    <text evidence="3">The sequence shown here is derived from an EMBL/GenBank/DDBJ whole genome shotgun (WGS) entry which is preliminary data.</text>
</comment>
<dbReference type="InterPro" id="IPR043168">
    <property type="entry name" value="DegV_C"/>
</dbReference>
<evidence type="ECO:0000313" key="3">
    <source>
        <dbReference type="EMBL" id="MBC5652466.1"/>
    </source>
</evidence>
<keyword evidence="2" id="KW-0446">Lipid-binding</keyword>
<dbReference type="RefSeq" id="WP_186901779.1">
    <property type="nucleotide sequence ID" value="NZ_JACOOT010000036.1"/>
</dbReference>
<dbReference type="SUPFAM" id="SSF82549">
    <property type="entry name" value="DAK1/DegV-like"/>
    <property type="match status" value="1"/>
</dbReference>
<dbReference type="GO" id="GO:0008289">
    <property type="term" value="F:lipid binding"/>
    <property type="evidence" value="ECO:0007669"/>
    <property type="project" value="UniProtKB-KW"/>
</dbReference>
<proteinExistence type="predicted"/>
<evidence type="ECO:0000256" key="1">
    <source>
        <dbReference type="ARBA" id="ARBA00003238"/>
    </source>
</evidence>
<keyword evidence="4" id="KW-1185">Reference proteome</keyword>
<dbReference type="PANTHER" id="PTHR33434">
    <property type="entry name" value="DEGV DOMAIN-CONTAINING PROTEIN DR_1986-RELATED"/>
    <property type="match status" value="1"/>
</dbReference>
<dbReference type="InterPro" id="IPR050270">
    <property type="entry name" value="DegV_domain_contain"/>
</dbReference>
<evidence type="ECO:0000256" key="2">
    <source>
        <dbReference type="ARBA" id="ARBA00023121"/>
    </source>
</evidence>
<dbReference type="AlphaFoldDB" id="A0A8I0AEW6"/>
<sequence length="295" mass="33224">MNSYVVSCCSTADLTKEHFAKRNISYICFHYELNGQQYADDLGQSMPFDQFYKAMQDGATTKTSQINADEFTEYFEGFLKEGKDILHVCLSSGITGVVNSANIAREELSEKYPDRKILIVDSLGASSGYGLLMDRLADLRDEGKTIEEVYQWAEAHKLNLHHWFFSTDLTFYIRGGRISKTSGFFGTMLNICPLLNMDDQGRLIPRYKIRTKKKVIHAIVDKMEEYAEGGLDYSGKCYISQSACIEDAREVARLVEERFPKLNGKVEINSIGTTIGSHTGPGTVALFFWGSKRTA</sequence>